<dbReference type="SUPFAM" id="SSF56925">
    <property type="entry name" value="OMPA-like"/>
    <property type="match status" value="1"/>
</dbReference>
<evidence type="ECO:0000313" key="4">
    <source>
        <dbReference type="EMBL" id="PRY87606.1"/>
    </source>
</evidence>
<accession>A0A2T0WLN3</accession>
<organism evidence="4 5">
    <name type="scientific">Mongoliibacter ruber</name>
    <dbReference type="NCBI Taxonomy" id="1750599"/>
    <lineage>
        <taxon>Bacteria</taxon>
        <taxon>Pseudomonadati</taxon>
        <taxon>Bacteroidota</taxon>
        <taxon>Cytophagia</taxon>
        <taxon>Cytophagales</taxon>
        <taxon>Cyclobacteriaceae</taxon>
        <taxon>Mongoliibacter</taxon>
    </lineage>
</organism>
<dbReference type="OrthoDB" id="945117at2"/>
<dbReference type="RefSeq" id="WP_106133886.1">
    <property type="nucleotide sequence ID" value="NZ_PVTR01000006.1"/>
</dbReference>
<dbReference type="AlphaFoldDB" id="A0A2T0WLN3"/>
<keyword evidence="5" id="KW-1185">Reference proteome</keyword>
<feature type="chain" id="PRO_5015785554" evidence="2">
    <location>
        <begin position="19"/>
        <end position="210"/>
    </location>
</feature>
<evidence type="ECO:0000256" key="2">
    <source>
        <dbReference type="SAM" id="SignalP"/>
    </source>
</evidence>
<reference evidence="4 5" key="1">
    <citation type="submission" date="2018-03" db="EMBL/GenBank/DDBJ databases">
        <title>Genomic Encyclopedia of Archaeal and Bacterial Type Strains, Phase II (KMG-II): from individual species to whole genera.</title>
        <authorList>
            <person name="Goeker M."/>
        </authorList>
    </citation>
    <scope>NUCLEOTIDE SEQUENCE [LARGE SCALE GENOMIC DNA]</scope>
    <source>
        <strain evidence="4 5">DSM 27929</strain>
    </source>
</reference>
<dbReference type="InterPro" id="IPR027385">
    <property type="entry name" value="Beta-barrel_OMP"/>
</dbReference>
<dbReference type="InterPro" id="IPR011250">
    <property type="entry name" value="OMP/PagP_B-barrel"/>
</dbReference>
<protein>
    <submittedName>
        <fullName evidence="4">Outer membrane protein with beta-barrel domain</fullName>
    </submittedName>
</protein>
<sequence length="210" mass="22574">MKKAVLVILGLLCGFSLAAQTEKGKFLVGAGTTLGISDGSYLMSTAFTSSTFEFEDGTTITNRQTSFIFSPKAGYFFFDHFAAGIDFAISHTNSTNTTTSDFNIDSKINSFGAGPFVRYYIPKGKILPFAELSSLFGTRNQKAEVFGADSETRYSVSSIGGGLGVAILLGEKSSVDLVASYNSTNLKEQEDNFKNTQNTLGLKIGFTIFL</sequence>
<keyword evidence="1 2" id="KW-0732">Signal</keyword>
<feature type="domain" description="Outer membrane protein beta-barrel" evidence="3">
    <location>
        <begin position="9"/>
        <end position="206"/>
    </location>
</feature>
<dbReference type="Pfam" id="PF13505">
    <property type="entry name" value="OMP_b-brl"/>
    <property type="match status" value="1"/>
</dbReference>
<proteinExistence type="predicted"/>
<gene>
    <name evidence="4" type="ORF">CLW00_106233</name>
</gene>
<evidence type="ECO:0000313" key="5">
    <source>
        <dbReference type="Proteomes" id="UP000238157"/>
    </source>
</evidence>
<name>A0A2T0WLN3_9BACT</name>
<dbReference type="Gene3D" id="2.40.160.20">
    <property type="match status" value="1"/>
</dbReference>
<comment type="caution">
    <text evidence="4">The sequence shown here is derived from an EMBL/GenBank/DDBJ whole genome shotgun (WGS) entry which is preliminary data.</text>
</comment>
<evidence type="ECO:0000259" key="3">
    <source>
        <dbReference type="Pfam" id="PF13505"/>
    </source>
</evidence>
<feature type="signal peptide" evidence="2">
    <location>
        <begin position="1"/>
        <end position="18"/>
    </location>
</feature>
<evidence type="ECO:0000256" key="1">
    <source>
        <dbReference type="ARBA" id="ARBA00022729"/>
    </source>
</evidence>
<dbReference type="EMBL" id="PVTR01000006">
    <property type="protein sequence ID" value="PRY87606.1"/>
    <property type="molecule type" value="Genomic_DNA"/>
</dbReference>
<dbReference type="Proteomes" id="UP000238157">
    <property type="component" value="Unassembled WGS sequence"/>
</dbReference>